<evidence type="ECO:0000256" key="5">
    <source>
        <dbReference type="ARBA" id="ARBA00022679"/>
    </source>
</evidence>
<name>A0A4R2I8V1_9ACTN</name>
<dbReference type="NCBIfam" id="NF001453">
    <property type="entry name" value="PRK00312.1"/>
    <property type="match status" value="1"/>
</dbReference>
<dbReference type="GO" id="GO:0032259">
    <property type="term" value="P:methylation"/>
    <property type="evidence" value="ECO:0007669"/>
    <property type="project" value="UniProtKB-KW"/>
</dbReference>
<comment type="function">
    <text evidence="7">Catalyzes the methyl esterification of L-isoaspartyl residues in peptides and proteins that result from spontaneous decomposition of normal L-aspartyl and L-asparaginyl residues. It plays a role in the repair and/or degradation of damaged proteins.</text>
</comment>
<evidence type="ECO:0000256" key="1">
    <source>
        <dbReference type="ARBA" id="ARBA00004496"/>
    </source>
</evidence>
<dbReference type="GO" id="GO:0005737">
    <property type="term" value="C:cytoplasm"/>
    <property type="evidence" value="ECO:0007669"/>
    <property type="project" value="UniProtKB-SubCell"/>
</dbReference>
<keyword evidence="6 7" id="KW-0949">S-adenosyl-L-methionine</keyword>
<evidence type="ECO:0000256" key="6">
    <source>
        <dbReference type="ARBA" id="ARBA00022691"/>
    </source>
</evidence>
<dbReference type="Pfam" id="PF01135">
    <property type="entry name" value="PCMT"/>
    <property type="match status" value="1"/>
</dbReference>
<dbReference type="GO" id="GO:0004719">
    <property type="term" value="F:protein-L-isoaspartate (D-aspartate) O-methyltransferase activity"/>
    <property type="evidence" value="ECO:0007669"/>
    <property type="project" value="UniProtKB-UniRule"/>
</dbReference>
<dbReference type="PROSITE" id="PS01279">
    <property type="entry name" value="PCMT"/>
    <property type="match status" value="1"/>
</dbReference>
<dbReference type="PANTHER" id="PTHR11579:SF0">
    <property type="entry name" value="PROTEIN-L-ISOASPARTATE(D-ASPARTATE) O-METHYLTRANSFERASE"/>
    <property type="match status" value="1"/>
</dbReference>
<dbReference type="OrthoDB" id="4035289at2"/>
<comment type="similarity">
    <text evidence="2 7">Belongs to the methyltransferase superfamily. L-isoaspartyl/D-aspartyl protein methyltransferase family.</text>
</comment>
<dbReference type="InterPro" id="IPR029063">
    <property type="entry name" value="SAM-dependent_MTases_sf"/>
</dbReference>
<evidence type="ECO:0000313" key="8">
    <source>
        <dbReference type="EMBL" id="TCO40567.1"/>
    </source>
</evidence>
<gene>
    <name evidence="7" type="primary">pcm</name>
    <name evidence="8" type="ORF">EV646_117108</name>
</gene>
<sequence>MQAERARLVQDALMARDIADQRVLAAVNDVPREAFVAPELAEFAYQDRALPIGLGQTISQPYIVALMAQALELGPDARVLEIGTGSGYGAAILSRLAAEVFTVERHAELALLAHDRLAELGYGNVVVRHGDGGSGWASHAPYDGILVTATTPEIPAAIRDQMSLGGHLIVPVGDQTGPQQLLKLTRMSPDEFDRTSLGSVRFVPLRPGRAGDPRL</sequence>
<dbReference type="EC" id="2.1.1.77" evidence="7"/>
<dbReference type="CDD" id="cd02440">
    <property type="entry name" value="AdoMet_MTases"/>
    <property type="match status" value="1"/>
</dbReference>
<comment type="caution">
    <text evidence="8">The sequence shown here is derived from an EMBL/GenBank/DDBJ whole genome shotgun (WGS) entry which is preliminary data.</text>
</comment>
<organism evidence="8 9">
    <name type="scientific">Kribbella antiqua</name>
    <dbReference type="NCBI Taxonomy" id="2512217"/>
    <lineage>
        <taxon>Bacteria</taxon>
        <taxon>Bacillati</taxon>
        <taxon>Actinomycetota</taxon>
        <taxon>Actinomycetes</taxon>
        <taxon>Propionibacteriales</taxon>
        <taxon>Kribbellaceae</taxon>
        <taxon>Kribbella</taxon>
    </lineage>
</organism>
<protein>
    <recommendedName>
        <fullName evidence="7">Protein-L-isoaspartate O-methyltransferase</fullName>
        <ecNumber evidence="7">2.1.1.77</ecNumber>
    </recommendedName>
    <alternativeName>
        <fullName evidence="7">L-isoaspartyl protein carboxyl methyltransferase</fullName>
    </alternativeName>
    <alternativeName>
        <fullName evidence="7">Protein L-isoaspartyl methyltransferase</fullName>
    </alternativeName>
    <alternativeName>
        <fullName evidence="7">Protein-beta-aspartate methyltransferase</fullName>
        <shortName evidence="7">PIMT</shortName>
    </alternativeName>
</protein>
<comment type="subcellular location">
    <subcellularLocation>
        <location evidence="1 7">Cytoplasm</location>
    </subcellularLocation>
</comment>
<reference evidence="8 9" key="1">
    <citation type="journal article" date="2015" name="Stand. Genomic Sci.">
        <title>Genomic Encyclopedia of Bacterial and Archaeal Type Strains, Phase III: the genomes of soil and plant-associated and newly described type strains.</title>
        <authorList>
            <person name="Whitman W.B."/>
            <person name="Woyke T."/>
            <person name="Klenk H.P."/>
            <person name="Zhou Y."/>
            <person name="Lilburn T.G."/>
            <person name="Beck B.J."/>
            <person name="De Vos P."/>
            <person name="Vandamme P."/>
            <person name="Eisen J.A."/>
            <person name="Garrity G."/>
            <person name="Hugenholtz P."/>
            <person name="Kyrpides N.C."/>
        </authorList>
    </citation>
    <scope>NUCLEOTIDE SEQUENCE [LARGE SCALE GENOMIC DNA]</scope>
    <source>
        <strain evidence="8 9">VKM Ac-2541</strain>
    </source>
</reference>
<dbReference type="Gene3D" id="3.40.50.150">
    <property type="entry name" value="Vaccinia Virus protein VP39"/>
    <property type="match status" value="1"/>
</dbReference>
<dbReference type="HAMAP" id="MF_00090">
    <property type="entry name" value="PIMT"/>
    <property type="match status" value="1"/>
</dbReference>
<evidence type="ECO:0000256" key="2">
    <source>
        <dbReference type="ARBA" id="ARBA00005369"/>
    </source>
</evidence>
<dbReference type="FunFam" id="3.40.50.150:FF:000010">
    <property type="entry name" value="Protein-L-isoaspartate O-methyltransferase"/>
    <property type="match status" value="1"/>
</dbReference>
<proteinExistence type="inferred from homology"/>
<feature type="active site" evidence="7">
    <location>
        <position position="59"/>
    </location>
</feature>
<evidence type="ECO:0000313" key="9">
    <source>
        <dbReference type="Proteomes" id="UP000295573"/>
    </source>
</evidence>
<evidence type="ECO:0000256" key="7">
    <source>
        <dbReference type="HAMAP-Rule" id="MF_00090"/>
    </source>
</evidence>
<keyword evidence="5 7" id="KW-0808">Transferase</keyword>
<keyword evidence="3 7" id="KW-0963">Cytoplasm</keyword>
<dbReference type="Proteomes" id="UP000295573">
    <property type="component" value="Unassembled WGS sequence"/>
</dbReference>
<keyword evidence="4 7" id="KW-0489">Methyltransferase</keyword>
<dbReference type="InterPro" id="IPR000682">
    <property type="entry name" value="PCMT"/>
</dbReference>
<dbReference type="EMBL" id="SLWR01000017">
    <property type="protein sequence ID" value="TCO40567.1"/>
    <property type="molecule type" value="Genomic_DNA"/>
</dbReference>
<dbReference type="PANTHER" id="PTHR11579">
    <property type="entry name" value="PROTEIN-L-ISOASPARTATE O-METHYLTRANSFERASE"/>
    <property type="match status" value="1"/>
</dbReference>
<dbReference type="NCBIfam" id="TIGR00080">
    <property type="entry name" value="pimt"/>
    <property type="match status" value="1"/>
</dbReference>
<dbReference type="SUPFAM" id="SSF53335">
    <property type="entry name" value="S-adenosyl-L-methionine-dependent methyltransferases"/>
    <property type="match status" value="1"/>
</dbReference>
<dbReference type="GO" id="GO:0030091">
    <property type="term" value="P:protein repair"/>
    <property type="evidence" value="ECO:0007669"/>
    <property type="project" value="UniProtKB-UniRule"/>
</dbReference>
<evidence type="ECO:0000256" key="3">
    <source>
        <dbReference type="ARBA" id="ARBA00022490"/>
    </source>
</evidence>
<keyword evidence="9" id="KW-1185">Reference proteome</keyword>
<accession>A0A4R2I8V1</accession>
<dbReference type="AlphaFoldDB" id="A0A4R2I8V1"/>
<comment type="catalytic activity">
    <reaction evidence="7">
        <text>[protein]-L-isoaspartate + S-adenosyl-L-methionine = [protein]-L-isoaspartate alpha-methyl ester + S-adenosyl-L-homocysteine</text>
        <dbReference type="Rhea" id="RHEA:12705"/>
        <dbReference type="Rhea" id="RHEA-COMP:12143"/>
        <dbReference type="Rhea" id="RHEA-COMP:12144"/>
        <dbReference type="ChEBI" id="CHEBI:57856"/>
        <dbReference type="ChEBI" id="CHEBI:59789"/>
        <dbReference type="ChEBI" id="CHEBI:90596"/>
        <dbReference type="ChEBI" id="CHEBI:90598"/>
        <dbReference type="EC" id="2.1.1.77"/>
    </reaction>
</comment>
<evidence type="ECO:0000256" key="4">
    <source>
        <dbReference type="ARBA" id="ARBA00022603"/>
    </source>
</evidence>